<proteinExistence type="predicted"/>
<accession>A0A2P2JUC5</accession>
<organism evidence="1">
    <name type="scientific">Rhizophora mucronata</name>
    <name type="common">Asiatic mangrove</name>
    <dbReference type="NCBI Taxonomy" id="61149"/>
    <lineage>
        <taxon>Eukaryota</taxon>
        <taxon>Viridiplantae</taxon>
        <taxon>Streptophyta</taxon>
        <taxon>Embryophyta</taxon>
        <taxon>Tracheophyta</taxon>
        <taxon>Spermatophyta</taxon>
        <taxon>Magnoliopsida</taxon>
        <taxon>eudicotyledons</taxon>
        <taxon>Gunneridae</taxon>
        <taxon>Pentapetalae</taxon>
        <taxon>rosids</taxon>
        <taxon>fabids</taxon>
        <taxon>Malpighiales</taxon>
        <taxon>Rhizophoraceae</taxon>
        <taxon>Rhizophora</taxon>
    </lineage>
</organism>
<protein>
    <submittedName>
        <fullName evidence="1">Uncharacterized protein</fullName>
    </submittedName>
</protein>
<reference evidence="1" key="1">
    <citation type="submission" date="2018-02" db="EMBL/GenBank/DDBJ databases">
        <title>Rhizophora mucronata_Transcriptome.</title>
        <authorList>
            <person name="Meera S.P."/>
            <person name="Sreeshan A."/>
            <person name="Augustine A."/>
        </authorList>
    </citation>
    <scope>NUCLEOTIDE SEQUENCE</scope>
    <source>
        <tissue evidence="1">Leaf</tissue>
    </source>
</reference>
<evidence type="ECO:0000313" key="1">
    <source>
        <dbReference type="EMBL" id="MBW97065.1"/>
    </source>
</evidence>
<sequence length="42" mass="4651">MVLVLLDTLELEGDVTKAKAGTPQWPVHAMAFSHLLPEELFC</sequence>
<dbReference type="EMBL" id="GGEC01016582">
    <property type="protein sequence ID" value="MBW97065.1"/>
    <property type="molecule type" value="Transcribed_RNA"/>
</dbReference>
<name>A0A2P2JUC5_RHIMU</name>
<dbReference type="AlphaFoldDB" id="A0A2P2JUC5"/>